<evidence type="ECO:0000313" key="3">
    <source>
        <dbReference type="EMBL" id="CAB4197705.1"/>
    </source>
</evidence>
<organism evidence="4">
    <name type="scientific">uncultured Caudovirales phage</name>
    <dbReference type="NCBI Taxonomy" id="2100421"/>
    <lineage>
        <taxon>Viruses</taxon>
        <taxon>Duplodnaviria</taxon>
        <taxon>Heunggongvirae</taxon>
        <taxon>Uroviricota</taxon>
        <taxon>Caudoviricetes</taxon>
        <taxon>Peduoviridae</taxon>
        <taxon>Maltschvirus</taxon>
        <taxon>Maltschvirus maltsch</taxon>
    </lineage>
</organism>
<dbReference type="EMBL" id="LR797390">
    <property type="protein sequence ID" value="CAB4212609.1"/>
    <property type="molecule type" value="Genomic_DNA"/>
</dbReference>
<reference evidence="4" key="1">
    <citation type="submission" date="2020-05" db="EMBL/GenBank/DDBJ databases">
        <authorList>
            <person name="Chiriac C."/>
            <person name="Salcher M."/>
            <person name="Ghai R."/>
            <person name="Kavagutti S V."/>
        </authorList>
    </citation>
    <scope>NUCLEOTIDE SEQUENCE</scope>
</reference>
<proteinExistence type="predicted"/>
<name>A0A6J5SF14_9CAUD</name>
<evidence type="ECO:0000313" key="5">
    <source>
        <dbReference type="EMBL" id="CAB5227215.1"/>
    </source>
</evidence>
<evidence type="ECO:0000313" key="4">
    <source>
        <dbReference type="EMBL" id="CAB4212609.1"/>
    </source>
</evidence>
<dbReference type="EMBL" id="LR797266">
    <property type="protein sequence ID" value="CAB4197705.1"/>
    <property type="molecule type" value="Genomic_DNA"/>
</dbReference>
<dbReference type="EMBL" id="LR796848">
    <property type="protein sequence ID" value="CAB4169874.1"/>
    <property type="molecule type" value="Genomic_DNA"/>
</dbReference>
<dbReference type="EMBL" id="LR798375">
    <property type="protein sequence ID" value="CAB5227215.1"/>
    <property type="molecule type" value="Genomic_DNA"/>
</dbReference>
<protein>
    <submittedName>
        <fullName evidence="4">Uncharacterized protein</fullName>
    </submittedName>
</protein>
<evidence type="ECO:0000313" key="1">
    <source>
        <dbReference type="EMBL" id="CAB4169874.1"/>
    </source>
</evidence>
<accession>A0A6J5SF14</accession>
<dbReference type="EMBL" id="LR797043">
    <property type="protein sequence ID" value="CAB4183292.1"/>
    <property type="molecule type" value="Genomic_DNA"/>
</dbReference>
<sequence>MSKKKQPIEEEQEFLYETHWMHECKDKMVTFVPKNEGCRLCSAAETKEKEE</sequence>
<gene>
    <name evidence="2" type="ORF">UFOVP1080_48</name>
    <name evidence="3" type="ORF">UFOVP1321_36</name>
    <name evidence="4" type="ORF">UFOVP1432_27</name>
    <name evidence="5" type="ORF">UFOVP1528_15</name>
    <name evidence="1" type="ORF">UFOVP905_12</name>
</gene>
<evidence type="ECO:0000313" key="2">
    <source>
        <dbReference type="EMBL" id="CAB4183292.1"/>
    </source>
</evidence>